<dbReference type="AlphaFoldDB" id="A0A956M2L4"/>
<gene>
    <name evidence="1" type="ORF">KC729_13535</name>
</gene>
<dbReference type="EMBL" id="JAGQHR010000454">
    <property type="protein sequence ID" value="MCA9728706.1"/>
    <property type="molecule type" value="Genomic_DNA"/>
</dbReference>
<dbReference type="Proteomes" id="UP000697710">
    <property type="component" value="Unassembled WGS sequence"/>
</dbReference>
<name>A0A956M2L4_UNCEI</name>
<dbReference type="SUPFAM" id="SSF53850">
    <property type="entry name" value="Periplasmic binding protein-like II"/>
    <property type="match status" value="1"/>
</dbReference>
<comment type="caution">
    <text evidence="1">The sequence shown here is derived from an EMBL/GenBank/DDBJ whole genome shotgun (WGS) entry which is preliminary data.</text>
</comment>
<dbReference type="Gene3D" id="3.40.190.10">
    <property type="entry name" value="Periplasmic binding protein-like II"/>
    <property type="match status" value="1"/>
</dbReference>
<evidence type="ECO:0000313" key="2">
    <source>
        <dbReference type="Proteomes" id="UP000697710"/>
    </source>
</evidence>
<reference evidence="1" key="2">
    <citation type="journal article" date="2021" name="Microbiome">
        <title>Successional dynamics and alternative stable states in a saline activated sludge microbial community over 9 years.</title>
        <authorList>
            <person name="Wang Y."/>
            <person name="Ye J."/>
            <person name="Ju F."/>
            <person name="Liu L."/>
            <person name="Boyd J.A."/>
            <person name="Deng Y."/>
            <person name="Parks D.H."/>
            <person name="Jiang X."/>
            <person name="Yin X."/>
            <person name="Woodcroft B.J."/>
            <person name="Tyson G.W."/>
            <person name="Hugenholtz P."/>
            <person name="Polz M.F."/>
            <person name="Zhang T."/>
        </authorList>
    </citation>
    <scope>NUCLEOTIDE SEQUENCE</scope>
    <source>
        <strain evidence="1">HKST-UBA01</strain>
    </source>
</reference>
<proteinExistence type="predicted"/>
<accession>A0A956M2L4</accession>
<feature type="non-terminal residue" evidence="1">
    <location>
        <position position="1"/>
    </location>
</feature>
<organism evidence="1 2">
    <name type="scientific">Eiseniibacteriota bacterium</name>
    <dbReference type="NCBI Taxonomy" id="2212470"/>
    <lineage>
        <taxon>Bacteria</taxon>
        <taxon>Candidatus Eiseniibacteriota</taxon>
    </lineage>
</organism>
<sequence length="165" mass="17975">VLAAVPDSLRTIELLYDRGNEVREQLVTYLEEDLARIGVRLVPVALEGAEVMRRFRAGAFDAVVLGFTPAALPDPSPLFASGGAWNGMGFHDARVDSLCAALRVAPSADIDSLLAAVDARVRQTMPVTFLVHHRRIDVVSPRVLGFDGTVWLPLGSLDELRTRDE</sequence>
<protein>
    <recommendedName>
        <fullName evidence="3">Solute-binding protein family 5 domain-containing protein</fullName>
    </recommendedName>
</protein>
<reference evidence="1" key="1">
    <citation type="submission" date="2020-04" db="EMBL/GenBank/DDBJ databases">
        <authorList>
            <person name="Zhang T."/>
        </authorList>
    </citation>
    <scope>NUCLEOTIDE SEQUENCE</scope>
    <source>
        <strain evidence="1">HKST-UBA01</strain>
    </source>
</reference>
<evidence type="ECO:0000313" key="1">
    <source>
        <dbReference type="EMBL" id="MCA9728706.1"/>
    </source>
</evidence>
<evidence type="ECO:0008006" key="3">
    <source>
        <dbReference type="Google" id="ProtNLM"/>
    </source>
</evidence>
<dbReference type="Gene3D" id="3.10.105.10">
    <property type="entry name" value="Dipeptide-binding Protein, Domain 3"/>
    <property type="match status" value="1"/>
</dbReference>